<dbReference type="EMBL" id="RRCN01000002">
    <property type="protein sequence ID" value="RRJ54633.1"/>
    <property type="molecule type" value="Genomic_DNA"/>
</dbReference>
<gene>
    <name evidence="1" type="ORF">EHV15_34110</name>
</gene>
<dbReference type="AlphaFoldDB" id="A0A3P3TDW1"/>
<reference evidence="1 2" key="1">
    <citation type="submission" date="2018-11" db="EMBL/GenBank/DDBJ databases">
        <title>Genome sequencing of Paenibacillus sp. KCOM 3021 (= ChDC PVNT-B20).</title>
        <authorList>
            <person name="Kook J.-K."/>
            <person name="Park S.-N."/>
            <person name="Lim Y.K."/>
        </authorList>
    </citation>
    <scope>NUCLEOTIDE SEQUENCE [LARGE SCALE GENOMIC DNA]</scope>
    <source>
        <strain evidence="1 2">KCOM 3021</strain>
    </source>
</reference>
<dbReference type="Proteomes" id="UP000267017">
    <property type="component" value="Unassembled WGS sequence"/>
</dbReference>
<accession>A0A3P3TDW1</accession>
<evidence type="ECO:0000313" key="2">
    <source>
        <dbReference type="Proteomes" id="UP000267017"/>
    </source>
</evidence>
<protein>
    <submittedName>
        <fullName evidence="1">Uncharacterized protein</fullName>
    </submittedName>
</protein>
<organism evidence="1 2">
    <name type="scientific">Paenibacillus oralis</name>
    <dbReference type="NCBI Taxonomy" id="2490856"/>
    <lineage>
        <taxon>Bacteria</taxon>
        <taxon>Bacillati</taxon>
        <taxon>Bacillota</taxon>
        <taxon>Bacilli</taxon>
        <taxon>Bacillales</taxon>
        <taxon>Paenibacillaceae</taxon>
        <taxon>Paenibacillus</taxon>
    </lineage>
</organism>
<name>A0A3P3TDW1_9BACL</name>
<dbReference type="RefSeq" id="WP_128635720.1">
    <property type="nucleotide sequence ID" value="NZ_RRCN01000002.1"/>
</dbReference>
<proteinExistence type="predicted"/>
<keyword evidence="2" id="KW-1185">Reference proteome</keyword>
<sequence length="127" mass="15031">MQFFYQQMLCQTCPDKRRVQQALDEAKRITNRLREMMDDKSRMLHTQNVRATLFHTPIQCSASENSCNEFSQYENDLRLAVRELEATFLAFQEELQGLEEKKALARKGRAFDLLRGYYPKAACLMRR</sequence>
<evidence type="ECO:0000313" key="1">
    <source>
        <dbReference type="EMBL" id="RRJ54633.1"/>
    </source>
</evidence>
<comment type="caution">
    <text evidence="1">The sequence shown here is derived from an EMBL/GenBank/DDBJ whole genome shotgun (WGS) entry which is preliminary data.</text>
</comment>